<dbReference type="InterPro" id="IPR007269">
    <property type="entry name" value="ICMT_MeTrfase"/>
</dbReference>
<keyword evidence="7" id="KW-1185">Reference proteome</keyword>
<dbReference type="EMBL" id="CP015136">
    <property type="protein sequence ID" value="AMY09805.1"/>
    <property type="molecule type" value="Genomic_DNA"/>
</dbReference>
<dbReference type="PANTHER" id="PTHR12714">
    <property type="entry name" value="PROTEIN-S ISOPRENYLCYSTEINE O-METHYLTRANSFERASE"/>
    <property type="match status" value="1"/>
</dbReference>
<evidence type="ECO:0000256" key="2">
    <source>
        <dbReference type="ARBA" id="ARBA00022692"/>
    </source>
</evidence>
<proteinExistence type="predicted"/>
<feature type="transmembrane region" description="Helical" evidence="5">
    <location>
        <begin position="101"/>
        <end position="122"/>
    </location>
</feature>
<dbReference type="Proteomes" id="UP000076079">
    <property type="component" value="Chromosome"/>
</dbReference>
<dbReference type="Pfam" id="PF04140">
    <property type="entry name" value="ICMT"/>
    <property type="match status" value="1"/>
</dbReference>
<dbReference type="STRING" id="1855912.LuPra_03031"/>
<feature type="transmembrane region" description="Helical" evidence="5">
    <location>
        <begin position="134"/>
        <end position="160"/>
    </location>
</feature>
<dbReference type="Gene3D" id="1.20.120.1630">
    <property type="match status" value="1"/>
</dbReference>
<protein>
    <recommendedName>
        <fullName evidence="8">Isoprenylcysteine carboxyl methyltransferase (ICMT) family protein</fullName>
    </recommendedName>
</protein>
<dbReference type="OrthoDB" id="5471300at2"/>
<reference evidence="6 7" key="1">
    <citation type="journal article" date="2016" name="Genome Announc.">
        <title>First Complete Genome Sequence of a Subdivision 6 Acidobacterium Strain.</title>
        <authorList>
            <person name="Huang S."/>
            <person name="Vieira S."/>
            <person name="Bunk B."/>
            <person name="Riedel T."/>
            <person name="Sproer C."/>
            <person name="Overmann J."/>
        </authorList>
    </citation>
    <scope>NUCLEOTIDE SEQUENCE [LARGE SCALE GENOMIC DNA]</scope>
    <source>
        <strain evidence="7">DSM 100886 HEG_-6_39</strain>
    </source>
</reference>
<accession>A0A143PMI3</accession>
<keyword evidence="3 5" id="KW-1133">Transmembrane helix</keyword>
<evidence type="ECO:0008006" key="8">
    <source>
        <dbReference type="Google" id="ProtNLM"/>
    </source>
</evidence>
<comment type="subcellular location">
    <subcellularLocation>
        <location evidence="1">Membrane</location>
        <topology evidence="1">Multi-pass membrane protein</topology>
    </subcellularLocation>
</comment>
<sequence length="175" mass="19069">MTDGPLLWPLIATVVVFGTMAGEASRASVNERVLLARGATIVPDPSFRWMRVAYPTGFLAVILEGWWRGAHWQGWAALGLAIYLLGKAVKYAAIATLGTRWSFRVLVLPAAPLVSRGIYAVLRHPNYVGVGGEVVGIALWMQAPITGTLFAVTFGFILLWRIRIEERALGLAPRA</sequence>
<evidence type="ECO:0000256" key="1">
    <source>
        <dbReference type="ARBA" id="ARBA00004141"/>
    </source>
</evidence>
<evidence type="ECO:0000313" key="7">
    <source>
        <dbReference type="Proteomes" id="UP000076079"/>
    </source>
</evidence>
<keyword evidence="4 5" id="KW-0472">Membrane</keyword>
<dbReference type="KEGG" id="abac:LuPra_03031"/>
<dbReference type="GO" id="GO:0016020">
    <property type="term" value="C:membrane"/>
    <property type="evidence" value="ECO:0007669"/>
    <property type="project" value="UniProtKB-SubCell"/>
</dbReference>
<evidence type="ECO:0000256" key="5">
    <source>
        <dbReference type="SAM" id="Phobius"/>
    </source>
</evidence>
<dbReference type="RefSeq" id="WP_157899225.1">
    <property type="nucleotide sequence ID" value="NZ_CP015136.1"/>
</dbReference>
<dbReference type="AlphaFoldDB" id="A0A143PMI3"/>
<dbReference type="PANTHER" id="PTHR12714:SF25">
    <property type="entry name" value="CONSERVED HYPOTHETICAL MEMBRANE PROTEIN"/>
    <property type="match status" value="1"/>
</dbReference>
<keyword evidence="2 5" id="KW-0812">Transmembrane</keyword>
<name>A0A143PMI3_LUTPR</name>
<evidence type="ECO:0000256" key="3">
    <source>
        <dbReference type="ARBA" id="ARBA00022989"/>
    </source>
</evidence>
<feature type="transmembrane region" description="Helical" evidence="5">
    <location>
        <begin position="72"/>
        <end position="89"/>
    </location>
</feature>
<evidence type="ECO:0000256" key="4">
    <source>
        <dbReference type="ARBA" id="ARBA00023136"/>
    </source>
</evidence>
<organism evidence="6 7">
    <name type="scientific">Luteitalea pratensis</name>
    <dbReference type="NCBI Taxonomy" id="1855912"/>
    <lineage>
        <taxon>Bacteria</taxon>
        <taxon>Pseudomonadati</taxon>
        <taxon>Acidobacteriota</taxon>
        <taxon>Vicinamibacteria</taxon>
        <taxon>Vicinamibacterales</taxon>
        <taxon>Vicinamibacteraceae</taxon>
        <taxon>Luteitalea</taxon>
    </lineage>
</organism>
<evidence type="ECO:0000313" key="6">
    <source>
        <dbReference type="EMBL" id="AMY09805.1"/>
    </source>
</evidence>
<reference evidence="7" key="2">
    <citation type="submission" date="2016-04" db="EMBL/GenBank/DDBJ databases">
        <title>First Complete Genome Sequence of a Subdivision 6 Acidobacterium.</title>
        <authorList>
            <person name="Huang S."/>
            <person name="Vieira S."/>
            <person name="Bunk B."/>
            <person name="Riedel T."/>
            <person name="Sproeer C."/>
            <person name="Overmann J."/>
        </authorList>
    </citation>
    <scope>NUCLEOTIDE SEQUENCE [LARGE SCALE GENOMIC DNA]</scope>
    <source>
        <strain evidence="7">DSM 100886 HEG_-6_39</strain>
    </source>
</reference>
<dbReference type="GO" id="GO:0004671">
    <property type="term" value="F:protein C-terminal S-isoprenylcysteine carboxyl O-methyltransferase activity"/>
    <property type="evidence" value="ECO:0007669"/>
    <property type="project" value="InterPro"/>
</dbReference>
<gene>
    <name evidence="6" type="ORF">LuPra_03031</name>
</gene>